<reference evidence="2 3" key="1">
    <citation type="submission" date="2022-06" db="EMBL/GenBank/DDBJ databases">
        <title>Haloarcula sp. a new haloarchaeum isolate from saline soil.</title>
        <authorList>
            <person name="Strakova D."/>
            <person name="Galisteo C."/>
            <person name="Sanchez-Porro C."/>
            <person name="Ventosa A."/>
        </authorList>
    </citation>
    <scope>NUCLEOTIDE SEQUENCE [LARGE SCALE GENOMIC DNA]</scope>
    <source>
        <strain evidence="2 3">S1CR25-12</strain>
    </source>
</reference>
<evidence type="ECO:0000256" key="1">
    <source>
        <dbReference type="SAM" id="Phobius"/>
    </source>
</evidence>
<dbReference type="Proteomes" id="UP001259659">
    <property type="component" value="Unassembled WGS sequence"/>
</dbReference>
<proteinExistence type="predicted"/>
<feature type="transmembrane region" description="Helical" evidence="1">
    <location>
        <begin position="135"/>
        <end position="158"/>
    </location>
</feature>
<protein>
    <recommendedName>
        <fullName evidence="4">Peptidase M50</fullName>
    </recommendedName>
</protein>
<keyword evidence="1" id="KW-1133">Transmembrane helix</keyword>
<evidence type="ECO:0000313" key="2">
    <source>
        <dbReference type="EMBL" id="MDS0260360.1"/>
    </source>
</evidence>
<accession>A0ABU2FF71</accession>
<feature type="transmembrane region" description="Helical" evidence="1">
    <location>
        <begin position="311"/>
        <end position="329"/>
    </location>
</feature>
<keyword evidence="3" id="KW-1185">Reference proteome</keyword>
<evidence type="ECO:0000313" key="3">
    <source>
        <dbReference type="Proteomes" id="UP001259659"/>
    </source>
</evidence>
<name>A0ABU2FF71_9EURY</name>
<feature type="transmembrane region" description="Helical" evidence="1">
    <location>
        <begin position="203"/>
        <end position="226"/>
    </location>
</feature>
<keyword evidence="1" id="KW-0812">Transmembrane</keyword>
<dbReference type="RefSeq" id="WP_310920026.1">
    <property type="nucleotide sequence ID" value="NZ_JAMQON010000003.1"/>
</dbReference>
<organism evidence="2 3">
    <name type="scientific">Haloarcula saliterrae</name>
    <dbReference type="NCBI Taxonomy" id="2950534"/>
    <lineage>
        <taxon>Archaea</taxon>
        <taxon>Methanobacteriati</taxon>
        <taxon>Methanobacteriota</taxon>
        <taxon>Stenosarchaea group</taxon>
        <taxon>Halobacteria</taxon>
        <taxon>Halobacteriales</taxon>
        <taxon>Haloarculaceae</taxon>
        <taxon>Haloarcula</taxon>
    </lineage>
</organism>
<comment type="caution">
    <text evidence="2">The sequence shown here is derived from an EMBL/GenBank/DDBJ whole genome shotgun (WGS) entry which is preliminary data.</text>
</comment>
<feature type="transmembrane region" description="Helical" evidence="1">
    <location>
        <begin position="232"/>
        <end position="252"/>
    </location>
</feature>
<evidence type="ECO:0008006" key="4">
    <source>
        <dbReference type="Google" id="ProtNLM"/>
    </source>
</evidence>
<feature type="transmembrane region" description="Helical" evidence="1">
    <location>
        <begin position="107"/>
        <end position="129"/>
    </location>
</feature>
<feature type="transmembrane region" description="Helical" evidence="1">
    <location>
        <begin position="286"/>
        <end position="305"/>
    </location>
</feature>
<gene>
    <name evidence="2" type="ORF">NDI56_13230</name>
</gene>
<keyword evidence="1" id="KW-0472">Membrane</keyword>
<sequence length="338" mass="36030">MEREVEHDDTAYGFVWGTVDGTYFLREPDGGFRTVNRAVVDLLTAVARGSVPLPKLREQADGGTVVVETAGTTAEEALALVESYIESGVFREGDPVVRLVPPAGVRLWPRVGLFVCLVAVVAVGVAHVLPSLSSAFLAGLTVVDVVAAVGLAAAYVAVHELGHYAVSAHHFDPSIRVDLVNGVLPAVVTDTTGAWMLPRSRRVWVNLAGPLLELVAALPLVALAFLDPGSRLVTLVLLTVAGHVVFALNPLIHGDGYWIVCDWLGLENVRTDGIEDLRNRRLSWRAAYVTVSYAFGVGLLVNLVWVLTAVSGLLVVVPVVGLGAVFALARSDIEVQPW</sequence>
<dbReference type="EMBL" id="JAMQON010000003">
    <property type="protein sequence ID" value="MDS0260360.1"/>
    <property type="molecule type" value="Genomic_DNA"/>
</dbReference>